<keyword evidence="1" id="KW-0596">Phosphopantetheine</keyword>
<dbReference type="OrthoDB" id="408177at2759"/>
<evidence type="ECO:0000256" key="2">
    <source>
        <dbReference type="ARBA" id="ARBA00022553"/>
    </source>
</evidence>
<feature type="domain" description="Carrier" evidence="6">
    <location>
        <begin position="647"/>
        <end position="685"/>
    </location>
</feature>
<dbReference type="Pfam" id="PF00501">
    <property type="entry name" value="AMP-binding"/>
    <property type="match status" value="1"/>
</dbReference>
<dbReference type="PANTHER" id="PTHR44394">
    <property type="entry name" value="BETA-ALANINE-ACTIVATING ENZYME"/>
    <property type="match status" value="1"/>
</dbReference>
<evidence type="ECO:0008006" key="9">
    <source>
        <dbReference type="Google" id="ProtNLM"/>
    </source>
</evidence>
<dbReference type="InterPro" id="IPR052091">
    <property type="entry name" value="Beta-ala_Activ/Resist"/>
</dbReference>
<evidence type="ECO:0000256" key="3">
    <source>
        <dbReference type="PROSITE-ProRule" id="PRU00023"/>
    </source>
</evidence>
<dbReference type="SMART" id="SM00248">
    <property type="entry name" value="ANK"/>
    <property type="match status" value="2"/>
</dbReference>
<dbReference type="InterPro" id="IPR000873">
    <property type="entry name" value="AMP-dep_synth/lig_dom"/>
</dbReference>
<dbReference type="InterPro" id="IPR036770">
    <property type="entry name" value="Ankyrin_rpt-contain_sf"/>
</dbReference>
<dbReference type="Gene3D" id="1.10.1200.10">
    <property type="entry name" value="ACP-like"/>
    <property type="match status" value="1"/>
</dbReference>
<dbReference type="InterPro" id="IPR009081">
    <property type="entry name" value="PP-bd_ACP"/>
</dbReference>
<proteinExistence type="predicted"/>
<dbReference type="InterPro" id="IPR042099">
    <property type="entry name" value="ANL_N_sf"/>
</dbReference>
<evidence type="ECO:0000256" key="4">
    <source>
        <dbReference type="SAM" id="MobiDB-lite"/>
    </source>
</evidence>
<dbReference type="InterPro" id="IPR006162">
    <property type="entry name" value="Ppantetheine_attach_site"/>
</dbReference>
<dbReference type="EMBL" id="BNJQ01000017">
    <property type="protein sequence ID" value="GHP07648.1"/>
    <property type="molecule type" value="Genomic_DNA"/>
</dbReference>
<dbReference type="Gene3D" id="1.25.40.20">
    <property type="entry name" value="Ankyrin repeat-containing domain"/>
    <property type="match status" value="1"/>
</dbReference>
<dbReference type="PROSITE" id="PS50088">
    <property type="entry name" value="ANK_REPEAT"/>
    <property type="match status" value="1"/>
</dbReference>
<dbReference type="Pfam" id="PF00023">
    <property type="entry name" value="Ank"/>
    <property type="match status" value="1"/>
</dbReference>
<evidence type="ECO:0000259" key="6">
    <source>
        <dbReference type="Pfam" id="PF00550"/>
    </source>
</evidence>
<dbReference type="PANTHER" id="PTHR44394:SF1">
    <property type="entry name" value="BETA-ALANINE-ACTIVATING ENZYME"/>
    <property type="match status" value="1"/>
</dbReference>
<sequence>MHADVYLSSLLSQLGLGEGVDLSEGVVTVSSAQQTSDEVEVALQVVSKREFVRNAFIIATHIRSRIIAEHSNDGVGVLISTATNARDAATHATAALCAGGTLPYVPVDPNDAPARLRRVASSFSGSGAIIVVHGTTQEEKKAASALAEVDGVVLISSEDLRNLPLANTPSPSPPCMLTPTADAVATIFHTSGSTGRPKPCACGFSAWGWYALGRLKASGNHQTQQRIYGAASPPTFDPGVGELVTSFAPCHSLVLPEAAAYAPLNLALHTIVHARVTQLVCTPAFTRTLAAITDKNMPASLMWLAVGGEALSPADESWVRSARSNGTLVVSAYGLTEGCSYQAWTPVDMNDLSRVLCEGCLGCTLSAEATPDGSAESELRIDGPQLSTCGEAFYTEEGWRVRERNSARDHSPSDSTGTRWEGSSLMTGDACTTTDEAGIIRLLGRRDGVCKVRGVRVLPEALAQPLAEGLRSDVVVQHIPDHVERRLPPFVIFFEANPACSLARDVLVLALLQQSWPGRVASAGAITVPLPCLPRSPGGGAKVWRKLLARAFQSAADNVENTGAGEWDDGDGKETLYAWQMCSSSSKSDDMPSSIDRAELARILVEDIARRVIASKSRQAKVRSYLRSADDGDDPATEDERTPAEAAVLGAVRDVLEYPHARLSDTFLELGGDSMLALRVCMRLRGGDLNQKDFTRDLGVNLPAALLPHRLMAAGVTLRTFAASACEPIGHTSPGTGATTTTSAYEECTGLVAAAQAAARMGDIGSIQLSCDAVVKGRGESEARRALQGAYFEALCTRDGDGAACSAYLAQFLYGEKKDSKKEAAALAAIRLPNGRSILHRAAIADRADSAKRIARIAPTLVAHRDNDGQTPLIAACRVGASRATCEACGVMDVAPKRGTSPTSLWDARDVMGRTALYFAALNGHLPCVQFLLENGADKSLRGGELDETPREAAERRALCSADMRVEGVRQSAYAAVARALGGSGQTRHLMTHL</sequence>
<evidence type="ECO:0000313" key="8">
    <source>
        <dbReference type="Proteomes" id="UP000660262"/>
    </source>
</evidence>
<dbReference type="InterPro" id="IPR002110">
    <property type="entry name" value="Ankyrin_rpt"/>
</dbReference>
<evidence type="ECO:0000256" key="1">
    <source>
        <dbReference type="ARBA" id="ARBA00022450"/>
    </source>
</evidence>
<keyword evidence="2" id="KW-0597">Phosphoprotein</keyword>
<dbReference type="GO" id="GO:0043041">
    <property type="term" value="P:amino acid activation for nonribosomal peptide biosynthetic process"/>
    <property type="evidence" value="ECO:0007669"/>
    <property type="project" value="TreeGrafter"/>
</dbReference>
<dbReference type="Pfam" id="PF00550">
    <property type="entry name" value="PP-binding"/>
    <property type="match status" value="1"/>
</dbReference>
<evidence type="ECO:0000313" key="7">
    <source>
        <dbReference type="EMBL" id="GHP07648.1"/>
    </source>
</evidence>
<dbReference type="Proteomes" id="UP000660262">
    <property type="component" value="Unassembled WGS sequence"/>
</dbReference>
<feature type="repeat" description="ANK" evidence="3">
    <location>
        <begin position="912"/>
        <end position="944"/>
    </location>
</feature>
<name>A0A830HLA7_9CHLO</name>
<keyword evidence="3" id="KW-0040">ANK repeat</keyword>
<dbReference type="PROSITE" id="PS00012">
    <property type="entry name" value="PHOSPHOPANTETHEINE"/>
    <property type="match status" value="1"/>
</dbReference>
<protein>
    <recommendedName>
        <fullName evidence="9">Carrier domain-containing protein</fullName>
    </recommendedName>
</protein>
<gene>
    <name evidence="7" type="ORF">PPROV_000639000</name>
</gene>
<feature type="compositionally biased region" description="Basic and acidic residues" evidence="4">
    <location>
        <begin position="403"/>
        <end position="412"/>
    </location>
</feature>
<organism evidence="7 8">
    <name type="scientific">Pycnococcus provasolii</name>
    <dbReference type="NCBI Taxonomy" id="41880"/>
    <lineage>
        <taxon>Eukaryota</taxon>
        <taxon>Viridiplantae</taxon>
        <taxon>Chlorophyta</taxon>
        <taxon>Pseudoscourfieldiophyceae</taxon>
        <taxon>Pseudoscourfieldiales</taxon>
        <taxon>Pycnococcaceae</taxon>
        <taxon>Pycnococcus</taxon>
    </lineage>
</organism>
<dbReference type="SUPFAM" id="SSF47336">
    <property type="entry name" value="ACP-like"/>
    <property type="match status" value="1"/>
</dbReference>
<feature type="region of interest" description="Disordered" evidence="4">
    <location>
        <begin position="403"/>
        <end position="427"/>
    </location>
</feature>
<dbReference type="PROSITE" id="PS00455">
    <property type="entry name" value="AMP_BINDING"/>
    <property type="match status" value="1"/>
</dbReference>
<comment type="caution">
    <text evidence="7">The sequence shown here is derived from an EMBL/GenBank/DDBJ whole genome shotgun (WGS) entry which is preliminary data.</text>
</comment>
<dbReference type="Gene3D" id="3.40.50.12780">
    <property type="entry name" value="N-terminal domain of ligase-like"/>
    <property type="match status" value="1"/>
</dbReference>
<reference evidence="7" key="1">
    <citation type="submission" date="2020-10" db="EMBL/GenBank/DDBJ databases">
        <title>Unveiling of a novel bifunctional photoreceptor, Dualchrome1, isolated from a cosmopolitan green alga.</title>
        <authorList>
            <person name="Suzuki S."/>
            <person name="Kawachi M."/>
        </authorList>
    </citation>
    <scope>NUCLEOTIDE SEQUENCE</scope>
    <source>
        <strain evidence="7">NIES 2893</strain>
    </source>
</reference>
<dbReference type="InterPro" id="IPR036736">
    <property type="entry name" value="ACP-like_sf"/>
</dbReference>
<accession>A0A830HLA7</accession>
<dbReference type="InterPro" id="IPR020845">
    <property type="entry name" value="AMP-binding_CS"/>
</dbReference>
<evidence type="ECO:0000259" key="5">
    <source>
        <dbReference type="Pfam" id="PF00501"/>
    </source>
</evidence>
<dbReference type="SUPFAM" id="SSF48403">
    <property type="entry name" value="Ankyrin repeat"/>
    <property type="match status" value="1"/>
</dbReference>
<keyword evidence="8" id="KW-1185">Reference proteome</keyword>
<dbReference type="AlphaFoldDB" id="A0A830HLA7"/>
<dbReference type="PROSITE" id="PS50297">
    <property type="entry name" value="ANK_REP_REGION"/>
    <property type="match status" value="1"/>
</dbReference>
<feature type="domain" description="AMP-dependent synthetase/ligase" evidence="5">
    <location>
        <begin position="84"/>
        <end position="344"/>
    </location>
</feature>
<dbReference type="SUPFAM" id="SSF56801">
    <property type="entry name" value="Acetyl-CoA synthetase-like"/>
    <property type="match status" value="1"/>
</dbReference>